<proteinExistence type="predicted"/>
<evidence type="ECO:0000313" key="1">
    <source>
        <dbReference type="EMBL" id="NYA72647.1"/>
    </source>
</evidence>
<protein>
    <recommendedName>
        <fullName evidence="3">2'-5' RNA ligase</fullName>
    </recommendedName>
</protein>
<evidence type="ECO:0008006" key="3">
    <source>
        <dbReference type="Google" id="ProtNLM"/>
    </source>
</evidence>
<dbReference type="SUPFAM" id="SSF55144">
    <property type="entry name" value="LigT-like"/>
    <property type="match status" value="1"/>
</dbReference>
<evidence type="ECO:0000313" key="2">
    <source>
        <dbReference type="Proteomes" id="UP000535020"/>
    </source>
</evidence>
<dbReference type="Gene3D" id="3.90.1140.10">
    <property type="entry name" value="Cyclic phosphodiesterase"/>
    <property type="match status" value="1"/>
</dbReference>
<accession>A0A7Y9C8P9</accession>
<dbReference type="InterPro" id="IPR009097">
    <property type="entry name" value="Cyclic_Pdiesterase"/>
</dbReference>
<dbReference type="Pfam" id="PF13563">
    <property type="entry name" value="2_5_RNA_ligase2"/>
    <property type="match status" value="1"/>
</dbReference>
<dbReference type="EMBL" id="JACBJI010000010">
    <property type="protein sequence ID" value="NYA72647.1"/>
    <property type="molecule type" value="Genomic_DNA"/>
</dbReference>
<gene>
    <name evidence="1" type="ORF">HZF10_17085</name>
</gene>
<reference evidence="1 2" key="1">
    <citation type="submission" date="2020-07" db="EMBL/GenBank/DDBJ databases">
        <authorList>
            <person name="Sun Q."/>
        </authorList>
    </citation>
    <scope>NUCLEOTIDE SEQUENCE [LARGE SCALE GENOMIC DNA]</scope>
    <source>
        <strain evidence="1 2">MAH-1</strain>
    </source>
</reference>
<dbReference type="AlphaFoldDB" id="A0A7Y9C8P9"/>
<keyword evidence="2" id="KW-1185">Reference proteome</keyword>
<sequence>MEQYSFAICPPPYIIGQVKDMKQQLRNALGKRFGSVNSDAHVTFNVFRCDARELESRIKAVQLFCGQVGSKEIRFDGYGNYPNGAFFLSPDKDATIYIRYIMGVFHKMHAAFASKKSEDPHMSIARQLSSGELETAKELFSGVPDLVFDCDRISLRRFNHSRMQYDVVADFVFSGFRTEGEEQLSLEL</sequence>
<organism evidence="1 2">
    <name type="scientific">Flavobacterium agri</name>
    <dbReference type="NCBI Taxonomy" id="2743471"/>
    <lineage>
        <taxon>Bacteria</taxon>
        <taxon>Pseudomonadati</taxon>
        <taxon>Bacteroidota</taxon>
        <taxon>Flavobacteriia</taxon>
        <taxon>Flavobacteriales</taxon>
        <taxon>Flavobacteriaceae</taxon>
        <taxon>Flavobacterium</taxon>
    </lineage>
</organism>
<name>A0A7Y9C8P9_9FLAO</name>
<comment type="caution">
    <text evidence="1">The sequence shown here is derived from an EMBL/GenBank/DDBJ whole genome shotgun (WGS) entry which is preliminary data.</text>
</comment>
<dbReference type="RefSeq" id="WP_176007458.1">
    <property type="nucleotide sequence ID" value="NZ_JABWMI010000022.1"/>
</dbReference>
<dbReference type="Proteomes" id="UP000535020">
    <property type="component" value="Unassembled WGS sequence"/>
</dbReference>